<gene>
    <name evidence="7" type="ORF">LJD69_13765</name>
</gene>
<dbReference type="AlphaFoldDB" id="A0AAW4VV98"/>
<dbReference type="EMBL" id="JAJDKZ010000265">
    <property type="protein sequence ID" value="MCB8611654.1"/>
    <property type="molecule type" value="Genomic_DNA"/>
</dbReference>
<evidence type="ECO:0000313" key="8">
    <source>
        <dbReference type="Proteomes" id="UP001198439"/>
    </source>
</evidence>
<dbReference type="GO" id="GO:0051301">
    <property type="term" value="P:cell division"/>
    <property type="evidence" value="ECO:0007669"/>
    <property type="project" value="InterPro"/>
</dbReference>
<reference evidence="7" key="1">
    <citation type="submission" date="2021-10" db="EMBL/GenBank/DDBJ databases">
        <title>Collection of gut derived symbiotic bacterial strains cultured from healthy donors.</title>
        <authorList>
            <person name="Lin H."/>
            <person name="Littmann E."/>
            <person name="Kohout C."/>
            <person name="Pamer E.G."/>
        </authorList>
    </citation>
    <scope>NUCLEOTIDE SEQUENCE</scope>
    <source>
        <strain evidence="7">DFI.4.48</strain>
    </source>
</reference>
<evidence type="ECO:0000256" key="1">
    <source>
        <dbReference type="ARBA" id="ARBA00004141"/>
    </source>
</evidence>
<evidence type="ECO:0000256" key="6">
    <source>
        <dbReference type="SAM" id="Phobius"/>
    </source>
</evidence>
<dbReference type="GO" id="GO:0008360">
    <property type="term" value="P:regulation of cell shape"/>
    <property type="evidence" value="ECO:0007669"/>
    <property type="project" value="UniProtKB-KW"/>
</dbReference>
<comment type="subcellular location">
    <subcellularLocation>
        <location evidence="1">Membrane</location>
        <topology evidence="1">Multi-pass membrane protein</topology>
    </subcellularLocation>
</comment>
<keyword evidence="4 6" id="KW-1133">Transmembrane helix</keyword>
<dbReference type="Pfam" id="PF01098">
    <property type="entry name" value="FTSW_RODA_SPOVE"/>
    <property type="match status" value="1"/>
</dbReference>
<sequence length="37" mass="4023">MPPTGIPLPFISYGGTSILVVMAEMGLVLSVFRKIRM</sequence>
<keyword evidence="2 6" id="KW-0812">Transmembrane</keyword>
<dbReference type="Proteomes" id="UP001198439">
    <property type="component" value="Unassembled WGS sequence"/>
</dbReference>
<accession>A0AAW4VV98</accession>
<dbReference type="GO" id="GO:0016020">
    <property type="term" value="C:membrane"/>
    <property type="evidence" value="ECO:0007669"/>
    <property type="project" value="UniProtKB-SubCell"/>
</dbReference>
<proteinExistence type="predicted"/>
<evidence type="ECO:0000313" key="7">
    <source>
        <dbReference type="EMBL" id="MCB8611654.1"/>
    </source>
</evidence>
<evidence type="ECO:0000256" key="2">
    <source>
        <dbReference type="ARBA" id="ARBA00022692"/>
    </source>
</evidence>
<name>A0AAW4VV98_9FIRM</name>
<comment type="caution">
    <text evidence="7">The sequence shown here is derived from an EMBL/GenBank/DDBJ whole genome shotgun (WGS) entry which is preliminary data.</text>
</comment>
<evidence type="ECO:0000256" key="3">
    <source>
        <dbReference type="ARBA" id="ARBA00022960"/>
    </source>
</evidence>
<dbReference type="InterPro" id="IPR001182">
    <property type="entry name" value="FtsW/RodA"/>
</dbReference>
<evidence type="ECO:0000256" key="5">
    <source>
        <dbReference type="ARBA" id="ARBA00023136"/>
    </source>
</evidence>
<feature type="transmembrane region" description="Helical" evidence="6">
    <location>
        <begin position="12"/>
        <end position="32"/>
    </location>
</feature>
<evidence type="ECO:0000256" key="4">
    <source>
        <dbReference type="ARBA" id="ARBA00022989"/>
    </source>
</evidence>
<keyword evidence="5 6" id="KW-0472">Membrane</keyword>
<keyword evidence="3" id="KW-0133">Cell shape</keyword>
<organism evidence="7 8">
    <name type="scientific">Faecalibacillus faecis</name>
    <dbReference type="NCBI Taxonomy" id="1982628"/>
    <lineage>
        <taxon>Bacteria</taxon>
        <taxon>Bacillati</taxon>
        <taxon>Bacillota</taxon>
        <taxon>Erysipelotrichia</taxon>
        <taxon>Erysipelotrichales</taxon>
        <taxon>Coprobacillaceae</taxon>
        <taxon>Faecalibacillus</taxon>
    </lineage>
</organism>
<protein>
    <submittedName>
        <fullName evidence="7">FtsW/RodA/SpoVE family cell cycle protein</fullName>
    </submittedName>
</protein>